<dbReference type="SUPFAM" id="SSF52172">
    <property type="entry name" value="CheY-like"/>
    <property type="match status" value="1"/>
</dbReference>
<dbReference type="EMBL" id="QGDO01000003">
    <property type="protein sequence ID" value="PWJ42300.1"/>
    <property type="molecule type" value="Genomic_DNA"/>
</dbReference>
<keyword evidence="5" id="KW-1185">Reference proteome</keyword>
<dbReference type="PANTHER" id="PTHR37299">
    <property type="entry name" value="TRANSCRIPTIONAL REGULATOR-RELATED"/>
    <property type="match status" value="1"/>
</dbReference>
<evidence type="ECO:0000259" key="2">
    <source>
        <dbReference type="PROSITE" id="PS50110"/>
    </source>
</evidence>
<dbReference type="RefSeq" id="WP_109619130.1">
    <property type="nucleotide sequence ID" value="NZ_QGDO01000003.1"/>
</dbReference>
<dbReference type="InterPro" id="IPR007492">
    <property type="entry name" value="LytTR_DNA-bd_dom"/>
</dbReference>
<feature type="domain" description="HTH LytTR-type" evidence="3">
    <location>
        <begin position="144"/>
        <end position="251"/>
    </location>
</feature>
<dbReference type="Pfam" id="PF04397">
    <property type="entry name" value="LytTR"/>
    <property type="match status" value="1"/>
</dbReference>
<dbReference type="GO" id="GO:0000156">
    <property type="term" value="F:phosphorelay response regulator activity"/>
    <property type="evidence" value="ECO:0007669"/>
    <property type="project" value="InterPro"/>
</dbReference>
<dbReference type="OrthoDB" id="646623at2"/>
<dbReference type="Pfam" id="PF00072">
    <property type="entry name" value="Response_reg"/>
    <property type="match status" value="1"/>
</dbReference>
<evidence type="ECO:0000313" key="5">
    <source>
        <dbReference type="Proteomes" id="UP000245535"/>
    </source>
</evidence>
<evidence type="ECO:0000256" key="1">
    <source>
        <dbReference type="PROSITE-ProRule" id="PRU00169"/>
    </source>
</evidence>
<reference evidence="4 5" key="1">
    <citation type="submission" date="2018-03" db="EMBL/GenBank/DDBJ databases">
        <title>Genomic Encyclopedia of Archaeal and Bacterial Type Strains, Phase II (KMG-II): from individual species to whole genera.</title>
        <authorList>
            <person name="Goeker M."/>
        </authorList>
    </citation>
    <scope>NUCLEOTIDE SEQUENCE [LARGE SCALE GENOMIC DNA]</scope>
    <source>
        <strain evidence="4 5">DSM 28229</strain>
    </source>
</reference>
<dbReference type="PROSITE" id="PS50110">
    <property type="entry name" value="RESPONSE_REGULATORY"/>
    <property type="match status" value="1"/>
</dbReference>
<dbReference type="GO" id="GO:0003677">
    <property type="term" value="F:DNA binding"/>
    <property type="evidence" value="ECO:0007669"/>
    <property type="project" value="InterPro"/>
</dbReference>
<name>A0A315ZAD4_SEDFL</name>
<proteinExistence type="predicted"/>
<sequence length="251" mass="29398">MNVLIIEDEFHTSERLSHLIQSYDSSIQILQKLSSVSESIKWLSSHKSPDLIFQDIELSDGNCFDIYQSVEVKVPIVFTTAFSEYALKAFQLNSIDYIVKPYDATDIKRVLDKYSSMKAAFAPLDQGMLKDMLMEKTPTVKNRFLVRIGDQYKTVAVEEISFIRYEEGVNFIYLFNNEKYPIDNSLTELESQLNQSLFFRINRKYIININAIKKIDNWFNSRIKLELAPNPNDDIIISRERMKNFKKWLDT</sequence>
<protein>
    <submittedName>
        <fullName evidence="4">LytTR family two component transcriptional regulator</fullName>
    </submittedName>
</protein>
<comment type="caution">
    <text evidence="4">The sequence shown here is derived from an EMBL/GenBank/DDBJ whole genome shotgun (WGS) entry which is preliminary data.</text>
</comment>
<dbReference type="InterPro" id="IPR011006">
    <property type="entry name" value="CheY-like_superfamily"/>
</dbReference>
<dbReference type="PROSITE" id="PS50930">
    <property type="entry name" value="HTH_LYTTR"/>
    <property type="match status" value="1"/>
</dbReference>
<organism evidence="4 5">
    <name type="scientific">Sediminitomix flava</name>
    <dbReference type="NCBI Taxonomy" id="379075"/>
    <lineage>
        <taxon>Bacteria</taxon>
        <taxon>Pseudomonadati</taxon>
        <taxon>Bacteroidota</taxon>
        <taxon>Cytophagia</taxon>
        <taxon>Cytophagales</taxon>
        <taxon>Flammeovirgaceae</taxon>
        <taxon>Sediminitomix</taxon>
    </lineage>
</organism>
<feature type="modified residue" description="4-aspartylphosphate" evidence="1">
    <location>
        <position position="55"/>
    </location>
</feature>
<dbReference type="SMART" id="SM00448">
    <property type="entry name" value="REC"/>
    <property type="match status" value="1"/>
</dbReference>
<dbReference type="AlphaFoldDB" id="A0A315ZAD4"/>
<keyword evidence="1" id="KW-0597">Phosphoprotein</keyword>
<gene>
    <name evidence="4" type="ORF">BC781_103552</name>
</gene>
<dbReference type="Proteomes" id="UP000245535">
    <property type="component" value="Unassembled WGS sequence"/>
</dbReference>
<dbReference type="InterPro" id="IPR046947">
    <property type="entry name" value="LytR-like"/>
</dbReference>
<dbReference type="InterPro" id="IPR001789">
    <property type="entry name" value="Sig_transdc_resp-reg_receiver"/>
</dbReference>
<evidence type="ECO:0000313" key="4">
    <source>
        <dbReference type="EMBL" id="PWJ42300.1"/>
    </source>
</evidence>
<dbReference type="SMART" id="SM00850">
    <property type="entry name" value="LytTR"/>
    <property type="match status" value="1"/>
</dbReference>
<dbReference type="Gene3D" id="2.40.50.1020">
    <property type="entry name" value="LytTr DNA-binding domain"/>
    <property type="match status" value="1"/>
</dbReference>
<dbReference type="Gene3D" id="3.40.50.2300">
    <property type="match status" value="1"/>
</dbReference>
<feature type="domain" description="Response regulatory" evidence="2">
    <location>
        <begin position="2"/>
        <end position="115"/>
    </location>
</feature>
<evidence type="ECO:0000259" key="3">
    <source>
        <dbReference type="PROSITE" id="PS50930"/>
    </source>
</evidence>
<dbReference type="PANTHER" id="PTHR37299:SF1">
    <property type="entry name" value="STAGE 0 SPORULATION PROTEIN A HOMOLOG"/>
    <property type="match status" value="1"/>
</dbReference>
<accession>A0A315ZAD4</accession>